<dbReference type="Proteomes" id="UP000325081">
    <property type="component" value="Unassembled WGS sequence"/>
</dbReference>
<accession>A0A5A7P7X9</accession>
<evidence type="ECO:0000313" key="3">
    <source>
        <dbReference type="Proteomes" id="UP000325081"/>
    </source>
</evidence>
<dbReference type="AlphaFoldDB" id="A0A5A7P7X9"/>
<feature type="compositionally biased region" description="Low complexity" evidence="1">
    <location>
        <begin position="152"/>
        <end position="168"/>
    </location>
</feature>
<evidence type="ECO:0000256" key="1">
    <source>
        <dbReference type="SAM" id="MobiDB-lite"/>
    </source>
</evidence>
<comment type="caution">
    <text evidence="2">The sequence shown here is derived from an EMBL/GenBank/DDBJ whole genome shotgun (WGS) entry which is preliminary data.</text>
</comment>
<keyword evidence="3" id="KW-1185">Reference proteome</keyword>
<protein>
    <submittedName>
        <fullName evidence="2">GATA type zinc finger transcription factor family protein</fullName>
    </submittedName>
</protein>
<sequence>MSLFPSFGRRESNPGNRAHSPLKDGRPANPSLLDGHHRDLRPAVTARSTCSLNSASRRREILSRAPQHLCQPRCELLFSPASHNNFHTDVKRPPATALVSNRTPPPRADRATASLSRAPSRKVATRPQPRQRERTGNRCSILRPPLQRLAGSEQQPSSRGDSSSPGREQQATGLQKFELLPQDERTGSDSLRPKLFVPFYLATKERPKQCIVKATVGEWLEAAGVGAKSRRSRYEDLVSWSGVV</sequence>
<name>A0A5A7P7X9_STRAF</name>
<evidence type="ECO:0000313" key="2">
    <source>
        <dbReference type="EMBL" id="GER28812.1"/>
    </source>
</evidence>
<feature type="region of interest" description="Disordered" evidence="1">
    <location>
        <begin position="1"/>
        <end position="36"/>
    </location>
</feature>
<dbReference type="EMBL" id="BKCP01003224">
    <property type="protein sequence ID" value="GER28812.1"/>
    <property type="molecule type" value="Genomic_DNA"/>
</dbReference>
<reference evidence="3" key="1">
    <citation type="journal article" date="2019" name="Curr. Biol.">
        <title>Genome Sequence of Striga asiatica Provides Insight into the Evolution of Plant Parasitism.</title>
        <authorList>
            <person name="Yoshida S."/>
            <person name="Kim S."/>
            <person name="Wafula E.K."/>
            <person name="Tanskanen J."/>
            <person name="Kim Y.M."/>
            <person name="Honaas L."/>
            <person name="Yang Z."/>
            <person name="Spallek T."/>
            <person name="Conn C.E."/>
            <person name="Ichihashi Y."/>
            <person name="Cheong K."/>
            <person name="Cui S."/>
            <person name="Der J.P."/>
            <person name="Gundlach H."/>
            <person name="Jiao Y."/>
            <person name="Hori C."/>
            <person name="Ishida J.K."/>
            <person name="Kasahara H."/>
            <person name="Kiba T."/>
            <person name="Kim M.S."/>
            <person name="Koo N."/>
            <person name="Laohavisit A."/>
            <person name="Lee Y.H."/>
            <person name="Lumba S."/>
            <person name="McCourt P."/>
            <person name="Mortimer J.C."/>
            <person name="Mutuku J.M."/>
            <person name="Nomura T."/>
            <person name="Sasaki-Sekimoto Y."/>
            <person name="Seto Y."/>
            <person name="Wang Y."/>
            <person name="Wakatake T."/>
            <person name="Sakakibara H."/>
            <person name="Demura T."/>
            <person name="Yamaguchi S."/>
            <person name="Yoneyama K."/>
            <person name="Manabe R.I."/>
            <person name="Nelson D.C."/>
            <person name="Schulman A.H."/>
            <person name="Timko M.P."/>
            <person name="dePamphilis C.W."/>
            <person name="Choi D."/>
            <person name="Shirasu K."/>
        </authorList>
    </citation>
    <scope>NUCLEOTIDE SEQUENCE [LARGE SCALE GENOMIC DNA]</scope>
    <source>
        <strain evidence="3">cv. UVA1</strain>
    </source>
</reference>
<organism evidence="2 3">
    <name type="scientific">Striga asiatica</name>
    <name type="common">Asiatic witchweed</name>
    <name type="synonym">Buchnera asiatica</name>
    <dbReference type="NCBI Taxonomy" id="4170"/>
    <lineage>
        <taxon>Eukaryota</taxon>
        <taxon>Viridiplantae</taxon>
        <taxon>Streptophyta</taxon>
        <taxon>Embryophyta</taxon>
        <taxon>Tracheophyta</taxon>
        <taxon>Spermatophyta</taxon>
        <taxon>Magnoliopsida</taxon>
        <taxon>eudicotyledons</taxon>
        <taxon>Gunneridae</taxon>
        <taxon>Pentapetalae</taxon>
        <taxon>asterids</taxon>
        <taxon>lamiids</taxon>
        <taxon>Lamiales</taxon>
        <taxon>Orobanchaceae</taxon>
        <taxon>Buchnereae</taxon>
        <taxon>Striga</taxon>
    </lineage>
</organism>
<feature type="region of interest" description="Disordered" evidence="1">
    <location>
        <begin position="85"/>
        <end position="188"/>
    </location>
</feature>
<proteinExistence type="predicted"/>
<gene>
    <name evidence="2" type="ORF">STAS_04634</name>
</gene>